<keyword evidence="3" id="KW-1185">Reference proteome</keyword>
<dbReference type="SUPFAM" id="SSF54928">
    <property type="entry name" value="RNA-binding domain, RBD"/>
    <property type="match status" value="1"/>
</dbReference>
<dbReference type="Pfam" id="PF00076">
    <property type="entry name" value="RRM_1"/>
    <property type="match status" value="1"/>
</dbReference>
<feature type="domain" description="RRM" evidence="1">
    <location>
        <begin position="129"/>
        <end position="161"/>
    </location>
</feature>
<evidence type="ECO:0000259" key="1">
    <source>
        <dbReference type="Pfam" id="PF00076"/>
    </source>
</evidence>
<dbReference type="Proteomes" id="UP000636800">
    <property type="component" value="Unassembled WGS sequence"/>
</dbReference>
<dbReference type="GO" id="GO:0003723">
    <property type="term" value="F:RNA binding"/>
    <property type="evidence" value="ECO:0007669"/>
    <property type="project" value="InterPro"/>
</dbReference>
<dbReference type="InterPro" id="IPR000504">
    <property type="entry name" value="RRM_dom"/>
</dbReference>
<evidence type="ECO:0000313" key="2">
    <source>
        <dbReference type="EMBL" id="KAG0485613.1"/>
    </source>
</evidence>
<evidence type="ECO:0000313" key="3">
    <source>
        <dbReference type="Proteomes" id="UP000636800"/>
    </source>
</evidence>
<gene>
    <name evidence="2" type="ORF">HPP92_009692</name>
</gene>
<sequence>MEPCGDLPSPPPASGAHQSAVDHFLEASSASPSIADMLMVDDRSQDSLKNCSHKPMRLQLRSLKRLTGLPVAPSFPMICEIRSCGSSNCHYFILQKDEKSLPSSSLIEAALRTSTILVASSDGKMLRTILVENLPEDHSEENILRIFGAIGNIEEMTIPTTPVQLLRRKTRRSVVRRRSILMAEGDEKQRQRWGLSSSTLTLVKVRFPDVTALLKSVFMHGNHIWLLMIRGS</sequence>
<reference evidence="2 3" key="1">
    <citation type="journal article" date="2020" name="Nat. Food">
        <title>A phased Vanilla planifolia genome enables genetic improvement of flavour and production.</title>
        <authorList>
            <person name="Hasing T."/>
            <person name="Tang H."/>
            <person name="Brym M."/>
            <person name="Khazi F."/>
            <person name="Huang T."/>
            <person name="Chambers A.H."/>
        </authorList>
    </citation>
    <scope>NUCLEOTIDE SEQUENCE [LARGE SCALE GENOMIC DNA]</scope>
    <source>
        <tissue evidence="2">Leaf</tissue>
    </source>
</reference>
<name>A0A835RFU0_VANPL</name>
<organism evidence="2 3">
    <name type="scientific">Vanilla planifolia</name>
    <name type="common">Vanilla</name>
    <dbReference type="NCBI Taxonomy" id="51239"/>
    <lineage>
        <taxon>Eukaryota</taxon>
        <taxon>Viridiplantae</taxon>
        <taxon>Streptophyta</taxon>
        <taxon>Embryophyta</taxon>
        <taxon>Tracheophyta</taxon>
        <taxon>Spermatophyta</taxon>
        <taxon>Magnoliopsida</taxon>
        <taxon>Liliopsida</taxon>
        <taxon>Asparagales</taxon>
        <taxon>Orchidaceae</taxon>
        <taxon>Vanilloideae</taxon>
        <taxon>Vanilleae</taxon>
        <taxon>Vanilla</taxon>
    </lineage>
</organism>
<protein>
    <recommendedName>
        <fullName evidence="1">RRM domain-containing protein</fullName>
    </recommendedName>
</protein>
<comment type="caution">
    <text evidence="2">The sequence shown here is derived from an EMBL/GenBank/DDBJ whole genome shotgun (WGS) entry which is preliminary data.</text>
</comment>
<dbReference type="EMBL" id="JADCNL010000004">
    <property type="protein sequence ID" value="KAG0485613.1"/>
    <property type="molecule type" value="Genomic_DNA"/>
</dbReference>
<dbReference type="OrthoDB" id="6359816at2759"/>
<proteinExistence type="predicted"/>
<dbReference type="AlphaFoldDB" id="A0A835RFU0"/>
<accession>A0A835RFU0</accession>
<dbReference type="InterPro" id="IPR035979">
    <property type="entry name" value="RBD_domain_sf"/>
</dbReference>